<dbReference type="Proteomes" id="UP000515512">
    <property type="component" value="Chromosome"/>
</dbReference>
<dbReference type="AlphaFoldDB" id="A0A7D6VMB0"/>
<accession>A0A7D6VMB0</accession>
<dbReference type="Gene3D" id="3.40.50.880">
    <property type="match status" value="1"/>
</dbReference>
<dbReference type="PROSITE" id="PS01124">
    <property type="entry name" value="HTH_ARAC_FAMILY_2"/>
    <property type="match status" value="1"/>
</dbReference>
<protein>
    <submittedName>
        <fullName evidence="4">GlxA family transcriptional regulator</fullName>
    </submittedName>
</protein>
<dbReference type="SMART" id="SM00342">
    <property type="entry name" value="HTH_ARAC"/>
    <property type="match status" value="1"/>
</dbReference>
<dbReference type="CDD" id="cd03137">
    <property type="entry name" value="GATase1_AraC_1"/>
    <property type="match status" value="1"/>
</dbReference>
<feature type="domain" description="HTH araC/xylS-type" evidence="3">
    <location>
        <begin position="216"/>
        <end position="314"/>
    </location>
</feature>
<organism evidence="4 5">
    <name type="scientific">Nocardia huaxiensis</name>
    <dbReference type="NCBI Taxonomy" id="2755382"/>
    <lineage>
        <taxon>Bacteria</taxon>
        <taxon>Bacillati</taxon>
        <taxon>Actinomycetota</taxon>
        <taxon>Actinomycetes</taxon>
        <taxon>Mycobacteriales</taxon>
        <taxon>Nocardiaceae</taxon>
        <taxon>Nocardia</taxon>
    </lineage>
</organism>
<dbReference type="InterPro" id="IPR009057">
    <property type="entry name" value="Homeodomain-like_sf"/>
</dbReference>
<proteinExistence type="predicted"/>
<evidence type="ECO:0000256" key="1">
    <source>
        <dbReference type="ARBA" id="ARBA00023015"/>
    </source>
</evidence>
<dbReference type="InterPro" id="IPR052158">
    <property type="entry name" value="INH-QAR"/>
</dbReference>
<dbReference type="GO" id="GO:0043565">
    <property type="term" value="F:sequence-specific DNA binding"/>
    <property type="evidence" value="ECO:0007669"/>
    <property type="project" value="InterPro"/>
</dbReference>
<dbReference type="EMBL" id="CP059399">
    <property type="protein sequence ID" value="QLY33016.1"/>
    <property type="molecule type" value="Genomic_DNA"/>
</dbReference>
<sequence length="318" mass="34043">MRTVLIVVFDGFQLLDMAGPADVFSSATTLGAEPGYRVEIAAAPSGPVRSASGTTVLAPHDLTSWTEPVDTLLVAGGLDIRAATADEPLVAAIARMSVRAERVGSVCSGSFLLAHAGVLDGRRATTHWAGGQRLAERYPQVITEPDRIYVQDGRVWTSAGVTAGIDLALAMVAADHGQGLAREIARWLVVYLHRPGGQSQFSAPIGAHAPQRHGLHELQAWVEENLSADLSLAALAARAGMSTRHFSRVFTHELGTTPARYVERVRVDAARRLLETTDQPLDRVAAAVGIGAPETLYRIFHRHLGIPPGEYRARFTGI</sequence>
<dbReference type="PANTHER" id="PTHR43130">
    <property type="entry name" value="ARAC-FAMILY TRANSCRIPTIONAL REGULATOR"/>
    <property type="match status" value="1"/>
</dbReference>
<evidence type="ECO:0000256" key="2">
    <source>
        <dbReference type="ARBA" id="ARBA00023163"/>
    </source>
</evidence>
<dbReference type="SUPFAM" id="SSF46689">
    <property type="entry name" value="Homeodomain-like"/>
    <property type="match status" value="2"/>
</dbReference>
<dbReference type="Pfam" id="PF12833">
    <property type="entry name" value="HTH_18"/>
    <property type="match status" value="1"/>
</dbReference>
<name>A0A7D6VMB0_9NOCA</name>
<dbReference type="KEGG" id="nhu:H0264_12945"/>
<keyword evidence="2" id="KW-0804">Transcription</keyword>
<dbReference type="GO" id="GO:0003700">
    <property type="term" value="F:DNA-binding transcription factor activity"/>
    <property type="evidence" value="ECO:0007669"/>
    <property type="project" value="InterPro"/>
</dbReference>
<dbReference type="PANTHER" id="PTHR43130:SF3">
    <property type="entry name" value="HTH-TYPE TRANSCRIPTIONAL REGULATOR RV1931C"/>
    <property type="match status" value="1"/>
</dbReference>
<evidence type="ECO:0000259" key="3">
    <source>
        <dbReference type="PROSITE" id="PS01124"/>
    </source>
</evidence>
<dbReference type="InterPro" id="IPR002818">
    <property type="entry name" value="DJ-1/PfpI"/>
</dbReference>
<gene>
    <name evidence="4" type="ORF">H0264_12945</name>
</gene>
<dbReference type="SUPFAM" id="SSF52317">
    <property type="entry name" value="Class I glutamine amidotransferase-like"/>
    <property type="match status" value="1"/>
</dbReference>
<keyword evidence="1" id="KW-0805">Transcription regulation</keyword>
<reference evidence="4 5" key="1">
    <citation type="submission" date="2020-07" db="EMBL/GenBank/DDBJ databases">
        <authorList>
            <person name="Zhuang K."/>
            <person name="Ran Y."/>
        </authorList>
    </citation>
    <scope>NUCLEOTIDE SEQUENCE [LARGE SCALE GENOMIC DNA]</scope>
    <source>
        <strain evidence="4 5">WCH-YHL-001</strain>
    </source>
</reference>
<dbReference type="InterPro" id="IPR029062">
    <property type="entry name" value="Class_I_gatase-like"/>
</dbReference>
<keyword evidence="5" id="KW-1185">Reference proteome</keyword>
<evidence type="ECO:0000313" key="5">
    <source>
        <dbReference type="Proteomes" id="UP000515512"/>
    </source>
</evidence>
<dbReference type="InterPro" id="IPR018060">
    <property type="entry name" value="HTH_AraC"/>
</dbReference>
<dbReference type="Gene3D" id="1.10.10.60">
    <property type="entry name" value="Homeodomain-like"/>
    <property type="match status" value="1"/>
</dbReference>
<dbReference type="Pfam" id="PF01965">
    <property type="entry name" value="DJ-1_PfpI"/>
    <property type="match status" value="1"/>
</dbReference>
<evidence type="ECO:0000313" key="4">
    <source>
        <dbReference type="EMBL" id="QLY33016.1"/>
    </source>
</evidence>
<dbReference type="RefSeq" id="WP_181584180.1">
    <property type="nucleotide sequence ID" value="NZ_CP059399.1"/>
</dbReference>